<evidence type="ECO:0000256" key="10">
    <source>
        <dbReference type="SAM" id="MobiDB-lite"/>
    </source>
</evidence>
<feature type="active site" description="Nucleophile" evidence="9">
    <location>
        <position position="198"/>
    </location>
</feature>
<dbReference type="UniPathway" id="UPA00219"/>
<evidence type="ECO:0000256" key="4">
    <source>
        <dbReference type="ARBA" id="ARBA00022679"/>
    </source>
</evidence>
<dbReference type="GO" id="GO:0005576">
    <property type="term" value="C:extracellular region"/>
    <property type="evidence" value="ECO:0007669"/>
    <property type="project" value="TreeGrafter"/>
</dbReference>
<dbReference type="PATRIC" id="fig|1543721.4.peg.2408"/>
<dbReference type="GO" id="GO:0016757">
    <property type="term" value="F:glycosyltransferase activity"/>
    <property type="evidence" value="ECO:0007669"/>
    <property type="project" value="UniProtKB-KW"/>
</dbReference>
<evidence type="ECO:0000256" key="2">
    <source>
        <dbReference type="ARBA" id="ARBA00005992"/>
    </source>
</evidence>
<dbReference type="CDD" id="cd16913">
    <property type="entry name" value="YkuD_like"/>
    <property type="match status" value="1"/>
</dbReference>
<dbReference type="EMBL" id="CP011412">
    <property type="protein sequence ID" value="AKH22234.1"/>
    <property type="molecule type" value="Genomic_DNA"/>
</dbReference>
<feature type="domain" description="L,D-TPase catalytic" evidence="11">
    <location>
        <begin position="87"/>
        <end position="222"/>
    </location>
</feature>
<keyword evidence="4" id="KW-0808">Transferase</keyword>
<dbReference type="PANTHER" id="PTHR30582">
    <property type="entry name" value="L,D-TRANSPEPTIDASE"/>
    <property type="match status" value="1"/>
</dbReference>
<proteinExistence type="inferred from homology"/>
<keyword evidence="13" id="KW-1185">Reference proteome</keyword>
<protein>
    <recommendedName>
        <fullName evidence="11">L,D-TPase catalytic domain-containing protein</fullName>
    </recommendedName>
</protein>
<dbReference type="Gene3D" id="2.40.440.10">
    <property type="entry name" value="L,D-transpeptidase catalytic domain-like"/>
    <property type="match status" value="1"/>
</dbReference>
<dbReference type="SUPFAM" id="SSF141523">
    <property type="entry name" value="L,D-transpeptidase catalytic domain-like"/>
    <property type="match status" value="1"/>
</dbReference>
<reference evidence="12 13" key="1">
    <citation type="journal article" date="2015" name="Genome Announc.">
        <title>Complete Genome Sequence of Sedimenticola thiotaurini Strain SIP-G1, a Polyphosphate- and Polyhydroxyalkanoate-Accumulating Sulfur-Oxidizing Gammaproteobacterium Isolated from Salt Marsh Sediments.</title>
        <authorList>
            <person name="Flood B.E."/>
            <person name="Jones D.S."/>
            <person name="Bailey J.V."/>
        </authorList>
    </citation>
    <scope>NUCLEOTIDE SEQUENCE [LARGE SCALE GENOMIC DNA]</scope>
    <source>
        <strain evidence="12 13">SIP-G1</strain>
    </source>
</reference>
<keyword evidence="7 9" id="KW-0573">Peptidoglycan synthesis</keyword>
<evidence type="ECO:0000256" key="9">
    <source>
        <dbReference type="PROSITE-ProRule" id="PRU01373"/>
    </source>
</evidence>
<dbReference type="GO" id="GO:0018104">
    <property type="term" value="P:peptidoglycan-protein cross-linking"/>
    <property type="evidence" value="ECO:0007669"/>
    <property type="project" value="TreeGrafter"/>
</dbReference>
<feature type="compositionally biased region" description="Low complexity" evidence="10">
    <location>
        <begin position="310"/>
        <end position="322"/>
    </location>
</feature>
<evidence type="ECO:0000256" key="8">
    <source>
        <dbReference type="ARBA" id="ARBA00023316"/>
    </source>
</evidence>
<dbReference type="AlphaFoldDB" id="A0A0F7K3Y3"/>
<evidence type="ECO:0000256" key="7">
    <source>
        <dbReference type="ARBA" id="ARBA00022984"/>
    </source>
</evidence>
<comment type="pathway">
    <text evidence="1 9">Cell wall biogenesis; peptidoglycan biosynthesis.</text>
</comment>
<dbReference type="GO" id="GO:0008360">
    <property type="term" value="P:regulation of cell shape"/>
    <property type="evidence" value="ECO:0007669"/>
    <property type="project" value="UniProtKB-UniRule"/>
</dbReference>
<feature type="region of interest" description="Disordered" evidence="10">
    <location>
        <begin position="135"/>
        <end position="154"/>
    </location>
</feature>
<evidence type="ECO:0000256" key="1">
    <source>
        <dbReference type="ARBA" id="ARBA00004752"/>
    </source>
</evidence>
<dbReference type="KEGG" id="seds:AAY24_11620"/>
<dbReference type="GO" id="GO:0071972">
    <property type="term" value="F:peptidoglycan L,D-transpeptidase activity"/>
    <property type="evidence" value="ECO:0007669"/>
    <property type="project" value="TreeGrafter"/>
</dbReference>
<sequence length="322" mass="35169">MCTLLLALPGIGHALSFPLPAPGNDIVGEIRQVQTRYEDTFSDLARENGLGYTEMTESNPGVDPWLPGEGTTVTLPTRFILPPGPREGIVINLAELRLYYFPKGENRVVTFPLGIGREGWSTPIGQARVTRKKQAPSWYPPESIRREHAEQGDPLPKVVKPGPDNPLGNHAIYLSMPGYLLHGTNKPYGVGMRVSHGCIRLYPEDIATLFKQIAPNTPVRIINEPYKAGWENGRLFVEAHQPLSEQRSREGTNFTPLVKAIINALGESEQKPDWDAMKQAALNQLGIPVPVTPAVAPATPPTEPQSLMVSESAPLASESPAQ</sequence>
<keyword evidence="5" id="KW-0378">Hydrolase</keyword>
<keyword evidence="6 9" id="KW-0133">Cell shape</keyword>
<dbReference type="Proteomes" id="UP000034410">
    <property type="component" value="Chromosome"/>
</dbReference>
<evidence type="ECO:0000256" key="5">
    <source>
        <dbReference type="ARBA" id="ARBA00022801"/>
    </source>
</evidence>
<dbReference type="InterPro" id="IPR038063">
    <property type="entry name" value="Transpep_catalytic_dom"/>
</dbReference>
<evidence type="ECO:0000256" key="6">
    <source>
        <dbReference type="ARBA" id="ARBA00022960"/>
    </source>
</evidence>
<dbReference type="PROSITE" id="PS52029">
    <property type="entry name" value="LD_TPASE"/>
    <property type="match status" value="1"/>
</dbReference>
<evidence type="ECO:0000256" key="3">
    <source>
        <dbReference type="ARBA" id="ARBA00022676"/>
    </source>
</evidence>
<evidence type="ECO:0000259" key="11">
    <source>
        <dbReference type="PROSITE" id="PS52029"/>
    </source>
</evidence>
<accession>A0A0F7K3Y3</accession>
<keyword evidence="8 9" id="KW-0961">Cell wall biogenesis/degradation</keyword>
<evidence type="ECO:0000313" key="13">
    <source>
        <dbReference type="Proteomes" id="UP000034410"/>
    </source>
</evidence>
<dbReference type="InterPro" id="IPR050979">
    <property type="entry name" value="LD-transpeptidase"/>
</dbReference>
<dbReference type="GO" id="GO:0071555">
    <property type="term" value="P:cell wall organization"/>
    <property type="evidence" value="ECO:0007669"/>
    <property type="project" value="UniProtKB-UniRule"/>
</dbReference>
<feature type="region of interest" description="Disordered" evidence="10">
    <location>
        <begin position="293"/>
        <end position="322"/>
    </location>
</feature>
<organism evidence="12 13">
    <name type="scientific">Sedimenticola thiotaurini</name>
    <dbReference type="NCBI Taxonomy" id="1543721"/>
    <lineage>
        <taxon>Bacteria</taxon>
        <taxon>Pseudomonadati</taxon>
        <taxon>Pseudomonadota</taxon>
        <taxon>Gammaproteobacteria</taxon>
        <taxon>Chromatiales</taxon>
        <taxon>Sedimenticolaceae</taxon>
        <taxon>Sedimenticola</taxon>
    </lineage>
</organism>
<feature type="active site" description="Proton donor/acceptor" evidence="9">
    <location>
        <position position="182"/>
    </location>
</feature>
<gene>
    <name evidence="12" type="ORF">AAY24_11620</name>
</gene>
<keyword evidence="3" id="KW-0328">Glycosyltransferase</keyword>
<dbReference type="InterPro" id="IPR005490">
    <property type="entry name" value="LD_TPept_cat_dom"/>
</dbReference>
<dbReference type="Pfam" id="PF03734">
    <property type="entry name" value="YkuD"/>
    <property type="match status" value="1"/>
</dbReference>
<comment type="similarity">
    <text evidence="2">Belongs to the YkuD family.</text>
</comment>
<dbReference type="PANTHER" id="PTHR30582:SF24">
    <property type="entry name" value="L,D-TRANSPEPTIDASE ERFK_SRFK-RELATED"/>
    <property type="match status" value="1"/>
</dbReference>
<evidence type="ECO:0000313" key="12">
    <source>
        <dbReference type="EMBL" id="AKH22234.1"/>
    </source>
</evidence>
<name>A0A0F7K3Y3_9GAMM</name>